<dbReference type="Pfam" id="PF07680">
    <property type="entry name" value="DoxA"/>
    <property type="match status" value="1"/>
</dbReference>
<evidence type="ECO:0000256" key="1">
    <source>
        <dbReference type="SAM" id="Phobius"/>
    </source>
</evidence>
<dbReference type="InterPro" id="IPR017192">
    <property type="entry name" value="ThioSO4-Q_OxRdtase_DoxA/D"/>
</dbReference>
<feature type="domain" description="TQO small subunit DoxD" evidence="2">
    <location>
        <begin position="16"/>
        <end position="168"/>
    </location>
</feature>
<comment type="caution">
    <text evidence="4">The sequence shown here is derived from an EMBL/GenBank/DDBJ whole genome shotgun (WGS) entry which is preliminary data.</text>
</comment>
<sequence length="337" mass="37857">MENNNMNQPMNKAGLYTLSIRLVIGWTYFSAFWRRLVLENKLIPDEQGYIGEKFNHFLPNALGIKPIIEYLVTHPDALHTSMVTFTIIEGIIGLLIILGVFTRLMSIGIFGLAFGILLGSGWLGTTCLDEWQIGVLGIAGGFTLFLTGSGPYSFDYYFMKKNWPFTRKKWFGWTGSGSFPIQNPKIFVLILSVFIFGITLFTNQYFHGGVWGTLHNKSVKPKIEISDLKLHESDISFNAYRTEGADVYGSFLIGIHILDQNGKILKALHADDLSKFQSDHIKNYYVAKVKPGKHSLIIPLGAKADIKLNIGDISDLRNKIHSIKLIDVSGIEWTATF</sequence>
<dbReference type="Proteomes" id="UP000028709">
    <property type="component" value="Unassembled WGS sequence"/>
</dbReference>
<keyword evidence="1" id="KW-0472">Membrane</keyword>
<dbReference type="InterPro" id="IPR011636">
    <property type="entry name" value="DoxA"/>
</dbReference>
<feature type="transmembrane region" description="Helical" evidence="1">
    <location>
        <begin position="13"/>
        <end position="33"/>
    </location>
</feature>
<feature type="transmembrane region" description="Helical" evidence="1">
    <location>
        <begin position="135"/>
        <end position="154"/>
    </location>
</feature>
<dbReference type="AlphaFoldDB" id="A0A086BKG1"/>
<dbReference type="PIRSF" id="PIRSF037390">
    <property type="entry name" value="Thiosulph_Quin_oxidored_DoxA-D"/>
    <property type="match status" value="1"/>
</dbReference>
<evidence type="ECO:0000313" key="4">
    <source>
        <dbReference type="EMBL" id="KFF29425.1"/>
    </source>
</evidence>
<keyword evidence="1" id="KW-1133">Transmembrane helix</keyword>
<dbReference type="EMBL" id="JPRJ01000006">
    <property type="protein sequence ID" value="KFF29425.1"/>
    <property type="molecule type" value="Genomic_DNA"/>
</dbReference>
<keyword evidence="5" id="KW-1185">Reference proteome</keyword>
<accession>A0A086BKG1</accession>
<evidence type="ECO:0000313" key="5">
    <source>
        <dbReference type="Proteomes" id="UP000028709"/>
    </source>
</evidence>
<organism evidence="4 5">
    <name type="scientific">Chryseobacterium piperi</name>
    <dbReference type="NCBI Taxonomy" id="558152"/>
    <lineage>
        <taxon>Bacteria</taxon>
        <taxon>Pseudomonadati</taxon>
        <taxon>Bacteroidota</taxon>
        <taxon>Flavobacteriia</taxon>
        <taxon>Flavobacteriales</taxon>
        <taxon>Weeksellaceae</taxon>
        <taxon>Chryseobacterium group</taxon>
        <taxon>Chryseobacterium</taxon>
    </lineage>
</organism>
<dbReference type="InterPro" id="IPR007301">
    <property type="entry name" value="DoxD"/>
</dbReference>
<dbReference type="KEGG" id="cpip:CJF12_00690"/>
<feature type="transmembrane region" description="Helical" evidence="1">
    <location>
        <begin position="107"/>
        <end position="128"/>
    </location>
</feature>
<feature type="transmembrane region" description="Helical" evidence="1">
    <location>
        <begin position="186"/>
        <end position="206"/>
    </location>
</feature>
<dbReference type="Pfam" id="PF04173">
    <property type="entry name" value="DoxD"/>
    <property type="match status" value="1"/>
</dbReference>
<dbReference type="RefSeq" id="WP_034682400.1">
    <property type="nucleotide sequence ID" value="NZ_CP023049.2"/>
</dbReference>
<dbReference type="eggNOG" id="COG2259">
    <property type="taxonomic scope" value="Bacteria"/>
</dbReference>
<dbReference type="STRING" id="558152.IQ37_05230"/>
<evidence type="ECO:0000259" key="3">
    <source>
        <dbReference type="Pfam" id="PF07680"/>
    </source>
</evidence>
<reference evidence="4 5" key="1">
    <citation type="submission" date="2014-07" db="EMBL/GenBank/DDBJ databases">
        <title>Genome of Chryseobacterium piperi CTM.</title>
        <authorList>
            <person name="Pipes S.E."/>
            <person name="Stropko S.J."/>
            <person name="Newman J.D."/>
        </authorList>
    </citation>
    <scope>NUCLEOTIDE SEQUENCE [LARGE SCALE GENOMIC DNA]</scope>
    <source>
        <strain evidence="4 5">CTM</strain>
    </source>
</reference>
<name>A0A086BKG1_9FLAO</name>
<gene>
    <name evidence="4" type="ORF">IQ37_05230</name>
</gene>
<dbReference type="OrthoDB" id="9790967at2"/>
<feature type="domain" description="Thiosulphate:quinone oxidoreductase small subunit DoxA" evidence="3">
    <location>
        <begin position="206"/>
        <end position="335"/>
    </location>
</feature>
<protein>
    <submittedName>
        <fullName evidence="4">Quinol oxidase</fullName>
    </submittedName>
</protein>
<evidence type="ECO:0000259" key="2">
    <source>
        <dbReference type="Pfam" id="PF04173"/>
    </source>
</evidence>
<proteinExistence type="predicted"/>
<feature type="transmembrane region" description="Helical" evidence="1">
    <location>
        <begin position="82"/>
        <end position="101"/>
    </location>
</feature>
<keyword evidence="1" id="KW-0812">Transmembrane</keyword>